<organism evidence="7 8">
    <name type="scientific">Putridiphycobacter roseus</name>
    <dbReference type="NCBI Taxonomy" id="2219161"/>
    <lineage>
        <taxon>Bacteria</taxon>
        <taxon>Pseudomonadati</taxon>
        <taxon>Bacteroidota</taxon>
        <taxon>Flavobacteriia</taxon>
        <taxon>Flavobacteriales</taxon>
        <taxon>Crocinitomicaceae</taxon>
        <taxon>Putridiphycobacter</taxon>
    </lineage>
</organism>
<dbReference type="EC" id="2.1.1.297" evidence="1"/>
<dbReference type="CDD" id="cd02440">
    <property type="entry name" value="AdoMet_MTases"/>
    <property type="match status" value="1"/>
</dbReference>
<dbReference type="InterPro" id="IPR007848">
    <property type="entry name" value="Small_mtfrase_dom"/>
</dbReference>
<dbReference type="InterPro" id="IPR004556">
    <property type="entry name" value="HemK-like"/>
</dbReference>
<evidence type="ECO:0000256" key="1">
    <source>
        <dbReference type="ARBA" id="ARBA00012771"/>
    </source>
</evidence>
<dbReference type="Proteomes" id="UP000249248">
    <property type="component" value="Unassembled WGS sequence"/>
</dbReference>
<dbReference type="GO" id="GO:0003676">
    <property type="term" value="F:nucleic acid binding"/>
    <property type="evidence" value="ECO:0007669"/>
    <property type="project" value="InterPro"/>
</dbReference>
<dbReference type="PANTHER" id="PTHR18895:SF74">
    <property type="entry name" value="MTRF1L RELEASE FACTOR GLUTAMINE METHYLTRANSFERASE"/>
    <property type="match status" value="1"/>
</dbReference>
<accession>A0A2W1MYM6</accession>
<dbReference type="Gene3D" id="3.40.50.150">
    <property type="entry name" value="Vaccinia Virus protein VP39"/>
    <property type="match status" value="1"/>
</dbReference>
<dbReference type="AlphaFoldDB" id="A0A2W1MYM6"/>
<dbReference type="GO" id="GO:0032259">
    <property type="term" value="P:methylation"/>
    <property type="evidence" value="ECO:0007669"/>
    <property type="project" value="UniProtKB-KW"/>
</dbReference>
<dbReference type="OrthoDB" id="9800643at2"/>
<evidence type="ECO:0000256" key="2">
    <source>
        <dbReference type="ARBA" id="ARBA00022603"/>
    </source>
</evidence>
<feature type="domain" description="Methyltransferase small" evidence="6">
    <location>
        <begin position="119"/>
        <end position="199"/>
    </location>
</feature>
<keyword evidence="3 7" id="KW-0808">Transferase</keyword>
<evidence type="ECO:0000256" key="3">
    <source>
        <dbReference type="ARBA" id="ARBA00022679"/>
    </source>
</evidence>
<evidence type="ECO:0000256" key="5">
    <source>
        <dbReference type="ARBA" id="ARBA00048391"/>
    </source>
</evidence>
<name>A0A2W1MYM6_9FLAO</name>
<dbReference type="RefSeq" id="WP_111062814.1">
    <property type="nucleotide sequence ID" value="NZ_JBHUCU010000016.1"/>
</dbReference>
<dbReference type="PANTHER" id="PTHR18895">
    <property type="entry name" value="HEMK METHYLTRANSFERASE"/>
    <property type="match status" value="1"/>
</dbReference>
<evidence type="ECO:0000259" key="6">
    <source>
        <dbReference type="Pfam" id="PF05175"/>
    </source>
</evidence>
<dbReference type="Gene3D" id="1.10.8.10">
    <property type="entry name" value="DNA helicase RuvA subunit, C-terminal domain"/>
    <property type="match status" value="1"/>
</dbReference>
<dbReference type="InterPro" id="IPR050320">
    <property type="entry name" value="N5-glutamine_MTase"/>
</dbReference>
<comment type="caution">
    <text evidence="7">The sequence shown here is derived from an EMBL/GenBank/DDBJ whole genome shotgun (WGS) entry which is preliminary data.</text>
</comment>
<reference evidence="7 8" key="1">
    <citation type="submission" date="2018-06" db="EMBL/GenBank/DDBJ databases">
        <title>The draft genome sequence of Crocinitomix sp. SM1701.</title>
        <authorList>
            <person name="Zhang X."/>
        </authorList>
    </citation>
    <scope>NUCLEOTIDE SEQUENCE [LARGE SCALE GENOMIC DNA]</scope>
    <source>
        <strain evidence="7 8">SM1701</strain>
    </source>
</reference>
<evidence type="ECO:0000313" key="7">
    <source>
        <dbReference type="EMBL" id="PZE17289.1"/>
    </source>
</evidence>
<gene>
    <name evidence="7" type="primary">prmC</name>
    <name evidence="7" type="ORF">DNU06_08440</name>
</gene>
<dbReference type="Pfam" id="PF05175">
    <property type="entry name" value="MTS"/>
    <property type="match status" value="1"/>
</dbReference>
<proteinExistence type="predicted"/>
<dbReference type="SUPFAM" id="SSF53335">
    <property type="entry name" value="S-adenosyl-L-methionine-dependent methyltransferases"/>
    <property type="match status" value="1"/>
</dbReference>
<dbReference type="NCBIfam" id="TIGR03534">
    <property type="entry name" value="RF_mod_PrmC"/>
    <property type="match status" value="1"/>
</dbReference>
<comment type="catalytic activity">
    <reaction evidence="5">
        <text>L-glutaminyl-[peptide chain release factor] + S-adenosyl-L-methionine = N(5)-methyl-L-glutaminyl-[peptide chain release factor] + S-adenosyl-L-homocysteine + H(+)</text>
        <dbReference type="Rhea" id="RHEA:42896"/>
        <dbReference type="Rhea" id="RHEA-COMP:10271"/>
        <dbReference type="Rhea" id="RHEA-COMP:10272"/>
        <dbReference type="ChEBI" id="CHEBI:15378"/>
        <dbReference type="ChEBI" id="CHEBI:30011"/>
        <dbReference type="ChEBI" id="CHEBI:57856"/>
        <dbReference type="ChEBI" id="CHEBI:59789"/>
        <dbReference type="ChEBI" id="CHEBI:61891"/>
        <dbReference type="EC" id="2.1.1.297"/>
    </reaction>
</comment>
<evidence type="ECO:0000256" key="4">
    <source>
        <dbReference type="ARBA" id="ARBA00022691"/>
    </source>
</evidence>
<keyword evidence="2 7" id="KW-0489">Methyltransferase</keyword>
<keyword evidence="4" id="KW-0949">S-adenosyl-L-methionine</keyword>
<dbReference type="PROSITE" id="PS00092">
    <property type="entry name" value="N6_MTASE"/>
    <property type="match status" value="1"/>
</dbReference>
<dbReference type="GO" id="GO:0102559">
    <property type="term" value="F:peptide chain release factor N(5)-glutamine methyltransferase activity"/>
    <property type="evidence" value="ECO:0007669"/>
    <property type="project" value="UniProtKB-EC"/>
</dbReference>
<dbReference type="InterPro" id="IPR002052">
    <property type="entry name" value="DNA_methylase_N6_adenine_CS"/>
</dbReference>
<dbReference type="InterPro" id="IPR029063">
    <property type="entry name" value="SAM-dependent_MTases_sf"/>
</dbReference>
<keyword evidence="8" id="KW-1185">Reference proteome</keyword>
<dbReference type="InterPro" id="IPR019874">
    <property type="entry name" value="RF_methyltr_PrmC"/>
</dbReference>
<evidence type="ECO:0000313" key="8">
    <source>
        <dbReference type="Proteomes" id="UP000249248"/>
    </source>
</evidence>
<dbReference type="EMBL" id="QKSB01000004">
    <property type="protein sequence ID" value="PZE17289.1"/>
    <property type="molecule type" value="Genomic_DNA"/>
</dbReference>
<sequence length="285" mass="32427">MFVNSNDLPALLPYYKIKLKALYDEKEIENIFHYMVFFEFGITKSEIRISTRRLSESELLNQRAIVKRLLTAEPIQHVVGKVEFYDSIIKVNNHTLIPRPETEELVDLILKEHGTPPLTLLDIGTGSGCIPIAIKKNRPLWAVSGLDISENALVIANENASSNKLAIDFIAEDILNPQQQPSVKYDIIVSNPPYVLVSDKEKMANNVLQFDPHLALFVSDEDPLLFYRSILNYSNLHLKVNGWIYFEIHESFGKEMNALLASFGYKNISVLPDLQGKDRMVIGQR</sequence>
<protein>
    <recommendedName>
        <fullName evidence="1">peptide chain release factor N(5)-glutamine methyltransferase</fullName>
        <ecNumber evidence="1">2.1.1.297</ecNumber>
    </recommendedName>
</protein>
<dbReference type="NCBIfam" id="TIGR00536">
    <property type="entry name" value="hemK_fam"/>
    <property type="match status" value="1"/>
</dbReference>